<dbReference type="Gene3D" id="3.40.50.300">
    <property type="entry name" value="P-loop containing nucleotide triphosphate hydrolases"/>
    <property type="match status" value="1"/>
</dbReference>
<dbReference type="Proteomes" id="UP000294933">
    <property type="component" value="Unassembled WGS sequence"/>
</dbReference>
<dbReference type="AlphaFoldDB" id="A0A4Y7PSA1"/>
<evidence type="ECO:0000313" key="3">
    <source>
        <dbReference type="Proteomes" id="UP000294933"/>
    </source>
</evidence>
<dbReference type="VEuPathDB" id="FungiDB:BD410DRAFT_900932"/>
<feature type="domain" description="NadR/Ttd14 AAA" evidence="1">
    <location>
        <begin position="10"/>
        <end position="160"/>
    </location>
</feature>
<dbReference type="InterPro" id="IPR027417">
    <property type="entry name" value="P-loop_NTPase"/>
</dbReference>
<dbReference type="OrthoDB" id="6118920at2759"/>
<dbReference type="InterPro" id="IPR038727">
    <property type="entry name" value="NadR/Ttd14_AAA_dom"/>
</dbReference>
<protein>
    <recommendedName>
        <fullName evidence="1">NadR/Ttd14 AAA domain-containing protein</fullName>
    </recommendedName>
</protein>
<dbReference type="SUPFAM" id="SSF52540">
    <property type="entry name" value="P-loop containing nucleoside triphosphate hydrolases"/>
    <property type="match status" value="1"/>
</dbReference>
<keyword evidence="3" id="KW-1185">Reference proteome</keyword>
<dbReference type="Pfam" id="PF13521">
    <property type="entry name" value="AAA_28"/>
    <property type="match status" value="1"/>
</dbReference>
<proteinExistence type="predicted"/>
<reference evidence="2 3" key="1">
    <citation type="submission" date="2018-06" db="EMBL/GenBank/DDBJ databases">
        <title>A transcriptomic atlas of mushroom development highlights an independent origin of complex multicellularity.</title>
        <authorList>
            <consortium name="DOE Joint Genome Institute"/>
            <person name="Krizsan K."/>
            <person name="Almasi E."/>
            <person name="Merenyi Z."/>
            <person name="Sahu N."/>
            <person name="Viragh M."/>
            <person name="Koszo T."/>
            <person name="Mondo S."/>
            <person name="Kiss B."/>
            <person name="Balint B."/>
            <person name="Kues U."/>
            <person name="Barry K."/>
            <person name="Hegedus J.C."/>
            <person name="Henrissat B."/>
            <person name="Johnson J."/>
            <person name="Lipzen A."/>
            <person name="Ohm R."/>
            <person name="Nagy I."/>
            <person name="Pangilinan J."/>
            <person name="Yan J."/>
            <person name="Xiong Y."/>
            <person name="Grigoriev I.V."/>
            <person name="Hibbett D.S."/>
            <person name="Nagy L.G."/>
        </authorList>
    </citation>
    <scope>NUCLEOTIDE SEQUENCE [LARGE SCALE GENOMIC DNA]</scope>
    <source>
        <strain evidence="2 3">SZMC22713</strain>
    </source>
</reference>
<organism evidence="2 3">
    <name type="scientific">Rickenella mellea</name>
    <dbReference type="NCBI Taxonomy" id="50990"/>
    <lineage>
        <taxon>Eukaryota</taxon>
        <taxon>Fungi</taxon>
        <taxon>Dikarya</taxon>
        <taxon>Basidiomycota</taxon>
        <taxon>Agaricomycotina</taxon>
        <taxon>Agaricomycetes</taxon>
        <taxon>Hymenochaetales</taxon>
        <taxon>Rickenellaceae</taxon>
        <taxon>Rickenella</taxon>
    </lineage>
</organism>
<gene>
    <name evidence="2" type="ORF">BD410DRAFT_900932</name>
</gene>
<dbReference type="EMBL" id="ML170210">
    <property type="protein sequence ID" value="TDL18254.1"/>
    <property type="molecule type" value="Genomic_DNA"/>
</dbReference>
<evidence type="ECO:0000313" key="2">
    <source>
        <dbReference type="EMBL" id="TDL18254.1"/>
    </source>
</evidence>
<name>A0A4Y7PSA1_9AGAM</name>
<evidence type="ECO:0000259" key="1">
    <source>
        <dbReference type="Pfam" id="PF13521"/>
    </source>
</evidence>
<accession>A0A4Y7PSA1</accession>
<sequence>MSKPTVVPAVYIVGPSATGKTTLCNALARRLNIQPPAYITEVARRVMQETGFSRADVGKLEMQTAIMTAQLQAEWRARESVQRQDFRIVLSDRSAVDAIVYAMISSSPGFEKLIESDEFQRTLSLYQKSTFVLLTPVPGWLQDDGVRSMGDHGIGGFRQVLKRLEIPFQEIDGSCRLLEERVARVIGWVGL</sequence>